<organism evidence="1 2">
    <name type="scientific">Streptococcus downii</name>
    <dbReference type="NCBI Taxonomy" id="1968889"/>
    <lineage>
        <taxon>Bacteria</taxon>
        <taxon>Bacillati</taxon>
        <taxon>Bacillota</taxon>
        <taxon>Bacilli</taxon>
        <taxon>Lactobacillales</taxon>
        <taxon>Streptococcaceae</taxon>
        <taxon>Streptococcus</taxon>
    </lineage>
</organism>
<dbReference type="Proteomes" id="UP001596069">
    <property type="component" value="Unassembled WGS sequence"/>
</dbReference>
<dbReference type="RefSeq" id="WP_132974263.1">
    <property type="nucleotide sequence ID" value="NZ_JBHSOK010000009.1"/>
</dbReference>
<proteinExistence type="predicted"/>
<keyword evidence="2" id="KW-1185">Reference proteome</keyword>
<evidence type="ECO:0000313" key="2">
    <source>
        <dbReference type="Proteomes" id="UP001596069"/>
    </source>
</evidence>
<gene>
    <name evidence="1" type="ORF">ACFPTW_09225</name>
</gene>
<name>A0ABW0Y4D6_9STRE</name>
<accession>A0ABW0Y4D6</accession>
<sequence length="110" mass="13193">MDKLMHEKKIIQQKIEELNYTTLRVSVFNGRNKGREDWQTRIEYDEGEKVYLVYSLGDRASIIGKIRTFENFEEAEQCLFEILDLTVKYNRLQVMTNEEPEYPSPLWNKP</sequence>
<protein>
    <submittedName>
        <fullName evidence="1">Imm59 family immunity protein</fullName>
    </submittedName>
</protein>
<dbReference type="Pfam" id="PF15597">
    <property type="entry name" value="Imm59"/>
    <property type="match status" value="1"/>
</dbReference>
<evidence type="ECO:0000313" key="1">
    <source>
        <dbReference type="EMBL" id="MFC5681459.1"/>
    </source>
</evidence>
<comment type="caution">
    <text evidence="1">The sequence shown here is derived from an EMBL/GenBank/DDBJ whole genome shotgun (WGS) entry which is preliminary data.</text>
</comment>
<dbReference type="InterPro" id="IPR028954">
    <property type="entry name" value="Imm59"/>
</dbReference>
<dbReference type="EMBL" id="JBHSOK010000009">
    <property type="protein sequence ID" value="MFC5681459.1"/>
    <property type="molecule type" value="Genomic_DNA"/>
</dbReference>
<reference evidence="2" key="1">
    <citation type="journal article" date="2019" name="Int. J. Syst. Evol. Microbiol.">
        <title>The Global Catalogue of Microorganisms (GCM) 10K type strain sequencing project: providing services to taxonomists for standard genome sequencing and annotation.</title>
        <authorList>
            <consortium name="The Broad Institute Genomics Platform"/>
            <consortium name="The Broad Institute Genome Sequencing Center for Infectious Disease"/>
            <person name="Wu L."/>
            <person name="Ma J."/>
        </authorList>
    </citation>
    <scope>NUCLEOTIDE SEQUENCE [LARGE SCALE GENOMIC DNA]</scope>
    <source>
        <strain evidence="2">FCH23</strain>
    </source>
</reference>